<proteinExistence type="predicted"/>
<dbReference type="RefSeq" id="WP_131757416.1">
    <property type="nucleotide sequence ID" value="NZ_CAACUY010000031.1"/>
</dbReference>
<organism evidence="2 3">
    <name type="scientific">Actinomadura fibrosa</name>
    <dbReference type="NCBI Taxonomy" id="111802"/>
    <lineage>
        <taxon>Bacteria</taxon>
        <taxon>Bacillati</taxon>
        <taxon>Actinomycetota</taxon>
        <taxon>Actinomycetes</taxon>
        <taxon>Streptosporangiales</taxon>
        <taxon>Thermomonosporaceae</taxon>
        <taxon>Actinomadura</taxon>
    </lineage>
</organism>
<evidence type="ECO:0000313" key="2">
    <source>
        <dbReference type="EMBL" id="MFD0689860.1"/>
    </source>
</evidence>
<accession>A0ABW2XVN7</accession>
<dbReference type="EMBL" id="JBHTGP010000018">
    <property type="protein sequence ID" value="MFD0689860.1"/>
    <property type="molecule type" value="Genomic_DNA"/>
</dbReference>
<keyword evidence="3" id="KW-1185">Reference proteome</keyword>
<protein>
    <submittedName>
        <fullName evidence="2">Baseplate J/gp47 family protein</fullName>
    </submittedName>
</protein>
<sequence>MTFESRRGRIVPPNLDDRTWQDLVDQMRALIPVYAPQWTDHNPSDLGITLIELFAWLAESMIYRLNQVPDKTYVAFLDLLGITRRPAVPAHAYLTFTAGAGAVVVPAGTQAQTGGDRPVVFETDADARVLPTALKAAVLVSGGAYDDVTSALSGKTAIQVPAAQTAQLCLGFDRATSEELAPEVRLYSGAPPGLAVTFVHSAGDADPLAWPVLTGASDETDAFTHDGAFRCTPPAGWSAQQPTGPAPGSAADHPWETVPPRAPGGAVTDTLFWIGLRIANGGGGPALIGLERLLFNAAPARTAVTVRVPEELGVSTGAPFQVFALAQRPLARRPSFDAPYGDLAIQVGTGSPPVWQDWTLADDLPSGPGTVYRADPVTGEIGFGSYDPHTAPGLEGHGSIPPAGSRIRALRYRYVSGGQDGNVPPGQVTVLGTTLAGAVPAGVSAVTNLGPGQDGVDEEPVEDTLARAPQELKIRDRAVTADDYEFLVREASGPIVVRCLPPRRHDDDGTPYDYGGIVRAPGTVNLVIAPDQGPSVARPVPSPGDVDEVRAHLEPRRELTAQLVVHGPCYLPVIVTVEVTLWQRATSAGADRDQVRADTLARIQRFLHPTRGGPDGTGWQVGQPVFASDLFQAIAPTQDLGYLSKLLVRPDAPAYTPPARPFPLSQDGASVRVADYELVCASATQTITMVDARV</sequence>
<evidence type="ECO:0000313" key="3">
    <source>
        <dbReference type="Proteomes" id="UP001597063"/>
    </source>
</evidence>
<reference evidence="3" key="1">
    <citation type="journal article" date="2019" name="Int. J. Syst. Evol. Microbiol.">
        <title>The Global Catalogue of Microorganisms (GCM) 10K type strain sequencing project: providing services to taxonomists for standard genome sequencing and annotation.</title>
        <authorList>
            <consortium name="The Broad Institute Genomics Platform"/>
            <consortium name="The Broad Institute Genome Sequencing Center for Infectious Disease"/>
            <person name="Wu L."/>
            <person name="Ma J."/>
        </authorList>
    </citation>
    <scope>NUCLEOTIDE SEQUENCE [LARGE SCALE GENOMIC DNA]</scope>
    <source>
        <strain evidence="3">JCM 9371</strain>
    </source>
</reference>
<dbReference type="Proteomes" id="UP001597063">
    <property type="component" value="Unassembled WGS sequence"/>
</dbReference>
<gene>
    <name evidence="2" type="ORF">ACFQZM_35595</name>
</gene>
<feature type="region of interest" description="Disordered" evidence="1">
    <location>
        <begin position="234"/>
        <end position="257"/>
    </location>
</feature>
<evidence type="ECO:0000256" key="1">
    <source>
        <dbReference type="SAM" id="MobiDB-lite"/>
    </source>
</evidence>
<comment type="caution">
    <text evidence="2">The sequence shown here is derived from an EMBL/GenBank/DDBJ whole genome shotgun (WGS) entry which is preliminary data.</text>
</comment>
<name>A0ABW2XVN7_9ACTN</name>